<dbReference type="InterPro" id="IPR000212">
    <property type="entry name" value="DNA_helicase_UvrD/REP"/>
</dbReference>
<keyword evidence="1" id="KW-0540">Nuclease</keyword>
<evidence type="ECO:0000256" key="10">
    <source>
        <dbReference type="ARBA" id="ARBA00023125"/>
    </source>
</evidence>
<keyword evidence="3" id="KW-0547">Nucleotide-binding</keyword>
<dbReference type="GO" id="GO:0008854">
    <property type="term" value="F:exodeoxyribonuclease V activity"/>
    <property type="evidence" value="ECO:0007669"/>
    <property type="project" value="InterPro"/>
</dbReference>
<evidence type="ECO:0000256" key="11">
    <source>
        <dbReference type="ARBA" id="ARBA00023204"/>
    </source>
</evidence>
<dbReference type="InterPro" id="IPR027417">
    <property type="entry name" value="P-loop_NTPase"/>
</dbReference>
<dbReference type="GO" id="GO:0000725">
    <property type="term" value="P:recombinational repair"/>
    <property type="evidence" value="ECO:0007669"/>
    <property type="project" value="TreeGrafter"/>
</dbReference>
<keyword evidence="6" id="KW-0347">Helicase</keyword>
<evidence type="ECO:0000256" key="8">
    <source>
        <dbReference type="ARBA" id="ARBA00022840"/>
    </source>
</evidence>
<dbReference type="GO" id="GO:0009338">
    <property type="term" value="C:exodeoxyribonuclease V complex"/>
    <property type="evidence" value="ECO:0007669"/>
    <property type="project" value="TreeGrafter"/>
</dbReference>
<reference evidence="18" key="1">
    <citation type="submission" date="2018-06" db="EMBL/GenBank/DDBJ databases">
        <authorList>
            <person name="Zhirakovskaya E."/>
        </authorList>
    </citation>
    <scope>NUCLEOTIDE SEQUENCE</scope>
</reference>
<dbReference type="AlphaFoldDB" id="A0A3B1C1T4"/>
<evidence type="ECO:0000256" key="4">
    <source>
        <dbReference type="ARBA" id="ARBA00022763"/>
    </source>
</evidence>
<keyword evidence="7" id="KW-0269">Exonuclease</keyword>
<evidence type="ECO:0000256" key="14">
    <source>
        <dbReference type="ARBA" id="ARBA00034808"/>
    </source>
</evidence>
<evidence type="ECO:0000256" key="1">
    <source>
        <dbReference type="ARBA" id="ARBA00022722"/>
    </source>
</evidence>
<evidence type="ECO:0000256" key="7">
    <source>
        <dbReference type="ARBA" id="ARBA00022839"/>
    </source>
</evidence>
<dbReference type="EC" id="5.6.2.4" evidence="14"/>
<dbReference type="PROSITE" id="PS51198">
    <property type="entry name" value="UVRD_HELICASE_ATP_BIND"/>
    <property type="match status" value="1"/>
</dbReference>
<evidence type="ECO:0000256" key="9">
    <source>
        <dbReference type="ARBA" id="ARBA00022842"/>
    </source>
</evidence>
<dbReference type="InterPro" id="IPR011335">
    <property type="entry name" value="Restrct_endonuc-II-like"/>
</dbReference>
<comment type="catalytic activity">
    <reaction evidence="13">
        <text>Couples ATP hydrolysis with the unwinding of duplex DNA by translocating in the 3'-5' direction.</text>
        <dbReference type="EC" id="5.6.2.4"/>
    </reaction>
</comment>
<dbReference type="Gene3D" id="3.90.320.10">
    <property type="match status" value="1"/>
</dbReference>
<dbReference type="InterPro" id="IPR004586">
    <property type="entry name" value="RecB"/>
</dbReference>
<dbReference type="Pfam" id="PF00580">
    <property type="entry name" value="UvrD-helicase"/>
    <property type="match status" value="1"/>
</dbReference>
<dbReference type="SUPFAM" id="SSF52540">
    <property type="entry name" value="P-loop containing nucleoside triphosphate hydrolases"/>
    <property type="match status" value="1"/>
</dbReference>
<protein>
    <recommendedName>
        <fullName evidence="14">DNA 3'-5' helicase</fullName>
        <ecNumber evidence="14">5.6.2.4</ecNumber>
    </recommendedName>
</protein>
<dbReference type="GO" id="GO:0016887">
    <property type="term" value="F:ATP hydrolysis activity"/>
    <property type="evidence" value="ECO:0007669"/>
    <property type="project" value="RHEA"/>
</dbReference>
<keyword evidence="4" id="KW-0227">DNA damage</keyword>
<organism evidence="18">
    <name type="scientific">hydrothermal vent metagenome</name>
    <dbReference type="NCBI Taxonomy" id="652676"/>
    <lineage>
        <taxon>unclassified sequences</taxon>
        <taxon>metagenomes</taxon>
        <taxon>ecological metagenomes</taxon>
    </lineage>
</organism>
<dbReference type="InterPro" id="IPR014016">
    <property type="entry name" value="UvrD-like_ATP-bd"/>
</dbReference>
<dbReference type="Gene3D" id="1.10.3170.10">
    <property type="entry name" value="Recbcd, chain B, domain 2"/>
    <property type="match status" value="1"/>
</dbReference>
<keyword evidence="9" id="KW-0460">Magnesium</keyword>
<comment type="catalytic activity">
    <reaction evidence="15">
        <text>ATP + H2O = ADP + phosphate + H(+)</text>
        <dbReference type="Rhea" id="RHEA:13065"/>
        <dbReference type="ChEBI" id="CHEBI:15377"/>
        <dbReference type="ChEBI" id="CHEBI:15378"/>
        <dbReference type="ChEBI" id="CHEBI:30616"/>
        <dbReference type="ChEBI" id="CHEBI:43474"/>
        <dbReference type="ChEBI" id="CHEBI:456216"/>
        <dbReference type="EC" id="5.6.2.4"/>
    </reaction>
</comment>
<dbReference type="InterPro" id="IPR014017">
    <property type="entry name" value="DNA_helicase_UvrD-like_C"/>
</dbReference>
<evidence type="ECO:0000256" key="6">
    <source>
        <dbReference type="ARBA" id="ARBA00022806"/>
    </source>
</evidence>
<dbReference type="CDD" id="cd22352">
    <property type="entry name" value="RecB_C-like"/>
    <property type="match status" value="1"/>
</dbReference>
<dbReference type="NCBIfam" id="TIGR00609">
    <property type="entry name" value="recB"/>
    <property type="match status" value="1"/>
</dbReference>
<evidence type="ECO:0000313" key="18">
    <source>
        <dbReference type="EMBL" id="VAX10867.1"/>
    </source>
</evidence>
<dbReference type="EMBL" id="UOFX01000078">
    <property type="protein sequence ID" value="VAX10867.1"/>
    <property type="molecule type" value="Genomic_DNA"/>
</dbReference>
<feature type="domain" description="UvrD-like helicase ATP-binding" evidence="16">
    <location>
        <begin position="1"/>
        <end position="442"/>
    </location>
</feature>
<accession>A0A3B1C1T4</accession>
<evidence type="ECO:0000259" key="16">
    <source>
        <dbReference type="PROSITE" id="PS51198"/>
    </source>
</evidence>
<dbReference type="GO" id="GO:0005524">
    <property type="term" value="F:ATP binding"/>
    <property type="evidence" value="ECO:0007669"/>
    <property type="project" value="UniProtKB-KW"/>
</dbReference>
<dbReference type="GO" id="GO:0003677">
    <property type="term" value="F:DNA binding"/>
    <property type="evidence" value="ECO:0007669"/>
    <property type="project" value="UniProtKB-KW"/>
</dbReference>
<dbReference type="InterPro" id="IPR011604">
    <property type="entry name" value="PDDEXK-like_dom_sf"/>
</dbReference>
<proteinExistence type="inferred from homology"/>
<gene>
    <name evidence="18" type="ORF">MNBD_GAMMA26-786</name>
</gene>
<evidence type="ECO:0000256" key="12">
    <source>
        <dbReference type="ARBA" id="ARBA00023235"/>
    </source>
</evidence>
<evidence type="ECO:0000259" key="17">
    <source>
        <dbReference type="PROSITE" id="PS51217"/>
    </source>
</evidence>
<dbReference type="Gene3D" id="3.40.50.300">
    <property type="entry name" value="P-loop containing nucleotide triphosphate hydrolases"/>
    <property type="match status" value="2"/>
</dbReference>
<keyword evidence="12" id="KW-0413">Isomerase</keyword>
<keyword evidence="5 18" id="KW-0378">Hydrolase</keyword>
<dbReference type="Gene3D" id="1.10.486.10">
    <property type="entry name" value="PCRA, domain 4"/>
    <property type="match status" value="1"/>
</dbReference>
<sequence length="1178" mass="131955">MDQLNPYNAELSGLSLIEASAGTGKTYTITGLYVRLVLEQGYGVENILVVTFTNAATAELRDRIRSRLVAVLQAFEAGGGDNDYCRELFARCADHDQAIRRLRYAVLGFDQAAIFTIHGFCQRVLTDSAFESGMPFESELLVEQGDLLQEIVDDFWRCNVQDVPTGLADYLLAQKVTPEKLLIAVQGGLGKPYLEIRGAVLPADFLIVEAEFHAAFKQARELWLEAEDAVREMLRADTSLNGNKYRKSSLENWFVALDGYLGSTPGPWFEQFAKFSTTALSGATKKGQTAPLHPFFDACEDLLEAHDSLDLAYQRALVALKQNLLAYCDQELRARKEQQHVQSYDDLLLNLNAALGAEHSVELARSIRNRYTAVLIDEFQDTDPTQYQIFSRIYGESDQPVFLVGDPKQAIYSFRGADIFAYHQAKTDARQSYTLDLNWRSDPRLIAAVNALFDQSHHSFFYDWITFHGAKSPAVARDELLDNGSPEAPLRVWFQGHDPKPMARVEAEQLATRATAAEISRLLQQGQDGETRIGDSNLSGGDIAVLVRSHRQGQMIGRQLRMLGIHSVQQSRENVFHSHEAVELERVLCAVAEPGRQSLVMAALATDMLAINGNAIDELMGDEQQLEQHLGFFQTQHQQWQEHGFMRMFRHLLAEGDIAKRLLSLVQGERRLTNLQHLGELLHQRDIDGQPGMDGLIKWLSRCRQTSGQGSEEAELRLESDENLVQIVTIHKSKGLQYPIVFCPFLWDGKLHSETAKSFSFHDDLHGLQPVLELGSETIEESRPQAVQEEFAEGIRLLYVALTRAQHRCYFVWGNLAGAGKSALAWLLHPAESVPQTAEAFKQLDNEMLQQRLDEVVQQSAGGILVEPLPGGDGMPILSMAAKQLADGVRHLTRGLNSTSRVTSFTALASGHSGELPDYDAQQPRPAAERTAHNIFGFPRGARAGCCLHAIFEQLDFAGCHRPGLEQLVHATLQAHGFAMEWMHVIADMVERVLATPLNAQGLCLQNIGQKQRLIELEFYYPLAPVDGAGLRAILLNHGFVAEGNPIRNAMERLDFMAVSGFMKGFIDLVFEVDGRFYLVDYKSNWLGDEVEAYAPECLTKVIAREDYYLQYLFYTLALHRYLGQRLPDYDYDQHFGGVFYFFLRGMNQARGADYGVYQNLPKKGLIEALDKYLIADG</sequence>
<dbReference type="HAMAP" id="MF_01485">
    <property type="entry name" value="RecB"/>
    <property type="match status" value="1"/>
</dbReference>
<keyword evidence="10" id="KW-0238">DNA-binding</keyword>
<evidence type="ECO:0000256" key="13">
    <source>
        <dbReference type="ARBA" id="ARBA00034617"/>
    </source>
</evidence>
<keyword evidence="11" id="KW-0234">DNA repair</keyword>
<name>A0A3B1C1T4_9ZZZZ</name>
<keyword evidence="8" id="KW-0067">ATP-binding</keyword>
<evidence type="ECO:0000256" key="15">
    <source>
        <dbReference type="ARBA" id="ARBA00048988"/>
    </source>
</evidence>
<dbReference type="GO" id="GO:0005829">
    <property type="term" value="C:cytosol"/>
    <property type="evidence" value="ECO:0007669"/>
    <property type="project" value="TreeGrafter"/>
</dbReference>
<evidence type="ECO:0000256" key="2">
    <source>
        <dbReference type="ARBA" id="ARBA00022723"/>
    </source>
</evidence>
<dbReference type="PROSITE" id="PS51217">
    <property type="entry name" value="UVRD_HELICASE_CTER"/>
    <property type="match status" value="1"/>
</dbReference>
<dbReference type="Pfam" id="PF13361">
    <property type="entry name" value="UvrD_C"/>
    <property type="match status" value="1"/>
</dbReference>
<dbReference type="GO" id="GO:0043138">
    <property type="term" value="F:3'-5' DNA helicase activity"/>
    <property type="evidence" value="ECO:0007669"/>
    <property type="project" value="UniProtKB-EC"/>
</dbReference>
<evidence type="ECO:0000256" key="3">
    <source>
        <dbReference type="ARBA" id="ARBA00022741"/>
    </source>
</evidence>
<evidence type="ECO:0000256" key="5">
    <source>
        <dbReference type="ARBA" id="ARBA00022801"/>
    </source>
</evidence>
<dbReference type="PANTHER" id="PTHR11070:SF23">
    <property type="entry name" value="RECBCD ENZYME SUBUNIT RECB"/>
    <property type="match status" value="1"/>
</dbReference>
<feature type="domain" description="UvrD-like helicase C-terminal" evidence="17">
    <location>
        <begin position="471"/>
        <end position="735"/>
    </location>
</feature>
<dbReference type="PANTHER" id="PTHR11070">
    <property type="entry name" value="UVRD / RECB / PCRA DNA HELICASE FAMILY MEMBER"/>
    <property type="match status" value="1"/>
</dbReference>
<keyword evidence="2" id="KW-0479">Metal-binding</keyword>
<dbReference type="GO" id="GO:0046872">
    <property type="term" value="F:metal ion binding"/>
    <property type="evidence" value="ECO:0007669"/>
    <property type="project" value="UniProtKB-KW"/>
</dbReference>
<dbReference type="SUPFAM" id="SSF52980">
    <property type="entry name" value="Restriction endonuclease-like"/>
    <property type="match status" value="1"/>
</dbReference>